<accession>A0A7G1HUE2</accession>
<dbReference type="SUPFAM" id="SSF75011">
    <property type="entry name" value="3-carboxy-cis,cis-mucoante lactonizing enzyme"/>
    <property type="match status" value="1"/>
</dbReference>
<reference evidence="2" key="1">
    <citation type="submission" date="2020-07" db="EMBL/GenBank/DDBJ databases">
        <title>Complete genome sequencing of Coprobacter sp. strain 2CBH44.</title>
        <authorList>
            <person name="Sakamoto M."/>
            <person name="Murakami T."/>
            <person name="Mori H."/>
        </authorList>
    </citation>
    <scope>NUCLEOTIDE SEQUENCE [LARGE SCALE GENOMIC DNA]</scope>
    <source>
        <strain evidence="2">2CBH44</strain>
    </source>
</reference>
<gene>
    <name evidence="1" type="ORF">Cop2CBH44_17280</name>
</gene>
<evidence type="ECO:0000313" key="2">
    <source>
        <dbReference type="Proteomes" id="UP000594042"/>
    </source>
</evidence>
<dbReference type="InterPro" id="IPR031815">
    <property type="entry name" value="DUF5074"/>
</dbReference>
<keyword evidence="2" id="KW-1185">Reference proteome</keyword>
<evidence type="ECO:0000313" key="1">
    <source>
        <dbReference type="EMBL" id="BCI63375.1"/>
    </source>
</evidence>
<dbReference type="Pfam" id="PF16819">
    <property type="entry name" value="DUF5074"/>
    <property type="match status" value="1"/>
</dbReference>
<dbReference type="Proteomes" id="UP000594042">
    <property type="component" value="Chromosome"/>
</dbReference>
<organism evidence="1 2">
    <name type="scientific">Coprobacter secundus subsp. similis</name>
    <dbReference type="NCBI Taxonomy" id="2751153"/>
    <lineage>
        <taxon>Bacteria</taxon>
        <taxon>Pseudomonadati</taxon>
        <taxon>Bacteroidota</taxon>
        <taxon>Bacteroidia</taxon>
        <taxon>Bacteroidales</taxon>
        <taxon>Barnesiellaceae</taxon>
        <taxon>Coprobacter</taxon>
    </lineage>
</organism>
<name>A0A7G1HUE2_9BACT</name>
<dbReference type="PANTHER" id="PTHR47197:SF3">
    <property type="entry name" value="DIHYDRO-HEME D1 DEHYDROGENASE"/>
    <property type="match status" value="1"/>
</dbReference>
<protein>
    <recommendedName>
        <fullName evidence="3">YncE family protein</fullName>
    </recommendedName>
</protein>
<dbReference type="AlphaFoldDB" id="A0A7G1HUE2"/>
<dbReference type="RefSeq" id="WP_200754653.1">
    <property type="nucleotide sequence ID" value="NZ_AP023322.1"/>
</dbReference>
<dbReference type="PANTHER" id="PTHR47197">
    <property type="entry name" value="PROTEIN NIRF"/>
    <property type="match status" value="1"/>
</dbReference>
<dbReference type="EMBL" id="AP023322">
    <property type="protein sequence ID" value="BCI63375.1"/>
    <property type="molecule type" value="Genomic_DNA"/>
</dbReference>
<dbReference type="InterPro" id="IPR015943">
    <property type="entry name" value="WD40/YVTN_repeat-like_dom_sf"/>
</dbReference>
<proteinExistence type="predicted"/>
<evidence type="ECO:0008006" key="3">
    <source>
        <dbReference type="Google" id="ProtNLM"/>
    </source>
</evidence>
<sequence length="671" mass="75264">MKYIYSYLWIIFLTAVFCCCRDENFIIPSENEIPDGVVPRPDASIKGVYILNEGNMGSNKCTLDFFDYTTGIYHRNIYAEINPTIVKELGDVGNDLKIYGNRLYAVINVSGYVEVMDVETAVHIGEIKIPNCRYITFHKQYAYISSYNGPVSPNPSDSRLGIVAEVDTATMQITRQVTVGYQPEQMAVIGEKLYVANSGGYNKPNYDRTVSVIDLNTFSEIKKIDVAPNLHCIAVNSQNNIYVSSRGDENSISSDTYIIDTENDLAKGNLNVKTSQLWMHNDILYLLGYDDNINSSQKNSLYSIVDSRIEKVITENFITDGTDKQINVPYGLAVNPETGEILVSDAKDYVTPGTLYCFSQEGKKLWSHTTGDIPSRFAFTKKKFRGPNEIPEEKPSGPSPYISKVLDYHPAPGQFVNLLPKYENGDNQEIMNAKACEALKNNNQGTVSLGGYGGYIVVGFDHTIENVSGSHDFKILGNAFNNNSEPGIVRVAYDQNKNGIPDENEWYELAGSEHSNPATIQNYNITYYRPSENVSATEEQYIRWSDSEGQEGYISKVSYHTQSYYPQWVTNQQMSFTGTLLRKNAVVTENNGIKSWKLTPFDWGYADNQPNNSTAAEFDIDWAIDKNRNPITLPGIDFIMIYTGVNQTCGWIGETSTEVLGIIDLHLIQKQ</sequence>
<dbReference type="KEGG" id="copr:Cop2CBH44_17280"/>
<dbReference type="Gene3D" id="2.130.10.10">
    <property type="entry name" value="YVTN repeat-like/Quinoprotein amine dehydrogenase"/>
    <property type="match status" value="1"/>
</dbReference>
<dbReference type="InterPro" id="IPR051200">
    <property type="entry name" value="Host-pathogen_enzymatic-act"/>
</dbReference>